<proteinExistence type="predicted"/>
<protein>
    <submittedName>
        <fullName evidence="2">Uncharacterized protein</fullName>
    </submittedName>
</protein>
<keyword evidence="1" id="KW-0472">Membrane</keyword>
<dbReference type="Pfam" id="PF04143">
    <property type="entry name" value="Sulf_transp"/>
    <property type="match status" value="1"/>
</dbReference>
<feature type="transmembrane region" description="Helical" evidence="1">
    <location>
        <begin position="44"/>
        <end position="68"/>
    </location>
</feature>
<name>A0A1I3ZJ01_9BACT</name>
<feature type="transmembrane region" description="Helical" evidence="1">
    <location>
        <begin position="150"/>
        <end position="171"/>
    </location>
</feature>
<keyword evidence="3" id="KW-1185">Reference proteome</keyword>
<dbReference type="AlphaFoldDB" id="A0A1I3ZJ01"/>
<evidence type="ECO:0000256" key="1">
    <source>
        <dbReference type="SAM" id="Phobius"/>
    </source>
</evidence>
<sequence>MSTDQILGLVTGILFGFLLQKGRVLRFEKQVGAMLLKDMTILKFMLSAIIVGMVGIAGMSSAGMITLGHKSMNVGAVLVGGALFGAGWAVMGYCPGTSMGALGEGRWHAIFAIAGMLVGAAIYAELYPFFQRTVLSWADFGKIGLPEALGVSPWVVIIVFICVALGLFRWFESRGL</sequence>
<keyword evidence="1" id="KW-0812">Transmembrane</keyword>
<dbReference type="STRING" id="52560.SAMN04488082_1254"/>
<dbReference type="InterPro" id="IPR007272">
    <property type="entry name" value="Sulf_transp_TsuA/YedE"/>
</dbReference>
<accession>A0A1I3ZJ01</accession>
<dbReference type="RefSeq" id="WP_092378985.1">
    <property type="nucleotide sequence ID" value="NZ_FORX01000025.1"/>
</dbReference>
<evidence type="ECO:0000313" key="3">
    <source>
        <dbReference type="Proteomes" id="UP000198635"/>
    </source>
</evidence>
<gene>
    <name evidence="2" type="ORF">SAMN04488082_1254</name>
</gene>
<keyword evidence="1" id="KW-1133">Transmembrane helix</keyword>
<feature type="transmembrane region" description="Helical" evidence="1">
    <location>
        <begin position="107"/>
        <end position="130"/>
    </location>
</feature>
<dbReference type="EMBL" id="FORX01000025">
    <property type="protein sequence ID" value="SFK44088.1"/>
    <property type="molecule type" value="Genomic_DNA"/>
</dbReference>
<feature type="transmembrane region" description="Helical" evidence="1">
    <location>
        <begin position="74"/>
        <end position="95"/>
    </location>
</feature>
<organism evidence="2 3">
    <name type="scientific">Desulfomicrobium apsheronum</name>
    <dbReference type="NCBI Taxonomy" id="52560"/>
    <lineage>
        <taxon>Bacteria</taxon>
        <taxon>Pseudomonadati</taxon>
        <taxon>Thermodesulfobacteriota</taxon>
        <taxon>Desulfovibrionia</taxon>
        <taxon>Desulfovibrionales</taxon>
        <taxon>Desulfomicrobiaceae</taxon>
        <taxon>Desulfomicrobium</taxon>
    </lineage>
</organism>
<reference evidence="3" key="1">
    <citation type="submission" date="2016-10" db="EMBL/GenBank/DDBJ databases">
        <authorList>
            <person name="Varghese N."/>
            <person name="Submissions S."/>
        </authorList>
    </citation>
    <scope>NUCLEOTIDE SEQUENCE [LARGE SCALE GENOMIC DNA]</scope>
    <source>
        <strain evidence="3">DSM 5918</strain>
    </source>
</reference>
<evidence type="ECO:0000313" key="2">
    <source>
        <dbReference type="EMBL" id="SFK44088.1"/>
    </source>
</evidence>
<dbReference type="Proteomes" id="UP000198635">
    <property type="component" value="Unassembled WGS sequence"/>
</dbReference>
<dbReference type="OrthoDB" id="9790409at2"/>
<feature type="transmembrane region" description="Helical" evidence="1">
    <location>
        <begin position="6"/>
        <end position="24"/>
    </location>
</feature>